<accession>A0ABS1HJ63</accession>
<comment type="caution">
    <text evidence="2">The sequence shown here is derived from an EMBL/GenBank/DDBJ whole genome shotgun (WGS) entry which is preliminary data.</text>
</comment>
<dbReference type="EMBL" id="JAENRR010000018">
    <property type="protein sequence ID" value="MBK3517582.1"/>
    <property type="molecule type" value="Genomic_DNA"/>
</dbReference>
<feature type="transmembrane region" description="Helical" evidence="1">
    <location>
        <begin position="5"/>
        <end position="23"/>
    </location>
</feature>
<evidence type="ECO:0000313" key="3">
    <source>
        <dbReference type="Proteomes" id="UP000605676"/>
    </source>
</evidence>
<dbReference type="RefSeq" id="WP_200464810.1">
    <property type="nucleotide sequence ID" value="NZ_JAENRR010000018.1"/>
</dbReference>
<proteinExistence type="predicted"/>
<keyword evidence="3" id="KW-1185">Reference proteome</keyword>
<protein>
    <submittedName>
        <fullName evidence="2">Uncharacterized protein</fullName>
    </submittedName>
</protein>
<name>A0ABS1HJ63_9BACT</name>
<organism evidence="2 3">
    <name type="scientific">Carboxylicivirga marina</name>
    <dbReference type="NCBI Taxonomy" id="2800988"/>
    <lineage>
        <taxon>Bacteria</taxon>
        <taxon>Pseudomonadati</taxon>
        <taxon>Bacteroidota</taxon>
        <taxon>Bacteroidia</taxon>
        <taxon>Marinilabiliales</taxon>
        <taxon>Marinilabiliaceae</taxon>
        <taxon>Carboxylicivirga</taxon>
    </lineage>
</organism>
<feature type="transmembrane region" description="Helical" evidence="1">
    <location>
        <begin position="29"/>
        <end position="47"/>
    </location>
</feature>
<reference evidence="2 3" key="1">
    <citation type="submission" date="2021-01" db="EMBL/GenBank/DDBJ databases">
        <title>Carboxyliciviraga sp.nov., isolated from coastal sediments.</title>
        <authorList>
            <person name="Lu D."/>
            <person name="Zhang T."/>
        </authorList>
    </citation>
    <scope>NUCLEOTIDE SEQUENCE [LARGE SCALE GENOMIC DNA]</scope>
    <source>
        <strain evidence="2 3">N1Y132</strain>
    </source>
</reference>
<keyword evidence="1" id="KW-1133">Transmembrane helix</keyword>
<evidence type="ECO:0000256" key="1">
    <source>
        <dbReference type="SAM" id="Phobius"/>
    </source>
</evidence>
<sequence>MKQKLAVIAILMIIAGFGMIHSTTGIMEIVSMLLIGIGCAYLLFLLLTNKSEARNSKTEDD</sequence>
<gene>
    <name evidence="2" type="ORF">JIV24_09570</name>
</gene>
<keyword evidence="1" id="KW-0812">Transmembrane</keyword>
<evidence type="ECO:0000313" key="2">
    <source>
        <dbReference type="EMBL" id="MBK3517582.1"/>
    </source>
</evidence>
<keyword evidence="1" id="KW-0472">Membrane</keyword>
<dbReference type="Proteomes" id="UP000605676">
    <property type="component" value="Unassembled WGS sequence"/>
</dbReference>